<dbReference type="PRINTS" id="PR00080">
    <property type="entry name" value="SDRFAMILY"/>
</dbReference>
<dbReference type="Proteomes" id="UP000575241">
    <property type="component" value="Unassembled WGS sequence"/>
</dbReference>
<dbReference type="EMBL" id="JACHLN010000001">
    <property type="protein sequence ID" value="MBB4838136.1"/>
    <property type="molecule type" value="Genomic_DNA"/>
</dbReference>
<dbReference type="PANTHER" id="PTHR43477:SF1">
    <property type="entry name" value="DIHYDROANTICAPSIN 7-DEHYDROGENASE"/>
    <property type="match status" value="1"/>
</dbReference>
<comment type="similarity">
    <text evidence="1">Belongs to the short-chain dehydrogenases/reductases (SDR) family.</text>
</comment>
<comment type="caution">
    <text evidence="3">The sequence shown here is derived from an EMBL/GenBank/DDBJ whole genome shotgun (WGS) entry which is preliminary data.</text>
</comment>
<dbReference type="Gene3D" id="3.40.50.720">
    <property type="entry name" value="NAD(P)-binding Rossmann-like Domain"/>
    <property type="match status" value="1"/>
</dbReference>
<dbReference type="PRINTS" id="PR00081">
    <property type="entry name" value="GDHRDH"/>
</dbReference>
<dbReference type="AlphaFoldDB" id="A0A7W7JZ98"/>
<dbReference type="InterPro" id="IPR002347">
    <property type="entry name" value="SDR_fam"/>
</dbReference>
<dbReference type="GO" id="GO:0047044">
    <property type="term" value="F:androstan-3-alpha,17-beta-diol dehydrogenase (NAD+) activity"/>
    <property type="evidence" value="ECO:0007669"/>
    <property type="project" value="UniProtKB-EC"/>
</dbReference>
<proteinExistence type="inferred from homology"/>
<dbReference type="EC" id="1.1.1.53" evidence="3"/>
<evidence type="ECO:0000256" key="2">
    <source>
        <dbReference type="ARBA" id="ARBA00023002"/>
    </source>
</evidence>
<evidence type="ECO:0000313" key="3">
    <source>
        <dbReference type="EMBL" id="MBB4838136.1"/>
    </source>
</evidence>
<gene>
    <name evidence="3" type="ORF">HNP52_001187</name>
</gene>
<dbReference type="RefSeq" id="WP_184163805.1">
    <property type="nucleotide sequence ID" value="NZ_JACHLN010000001.1"/>
</dbReference>
<accession>A0A7W7JZ98</accession>
<evidence type="ECO:0000256" key="1">
    <source>
        <dbReference type="ARBA" id="ARBA00006484"/>
    </source>
</evidence>
<dbReference type="SUPFAM" id="SSF51735">
    <property type="entry name" value="NAD(P)-binding Rossmann-fold domains"/>
    <property type="match status" value="1"/>
</dbReference>
<name>A0A7W7JZ98_9SPHN</name>
<dbReference type="InterPro" id="IPR036291">
    <property type="entry name" value="NAD(P)-bd_dom_sf"/>
</dbReference>
<sequence>MRLTGKVALVTGAASGIGQAISDLFVREGAVVFAADIVPPARPYPDGVTPLTLDVTSEGDWARAVDHVVEQAGGLDILVNNAGVIAYEPLHALGLEAWLRMIAVDQTGVFLGMREAVRVMRAQQAGSIVNIASIWGTAAVAGAHSYHAAKGAVLQMTRNAAITYVGDGIRVNAVLPGFIRTPLTDAQDAALNEAVIDATPMRRGGQPSEVAYGCLYLASDEASYVTGTELAIDGGYLAQ</sequence>
<keyword evidence="2 3" id="KW-0560">Oxidoreductase</keyword>
<evidence type="ECO:0000313" key="4">
    <source>
        <dbReference type="Proteomes" id="UP000575241"/>
    </source>
</evidence>
<keyword evidence="4" id="KW-1185">Reference proteome</keyword>
<organism evidence="3 4">
    <name type="scientific">Sphingomonas kyeonggiensis</name>
    <dbReference type="NCBI Taxonomy" id="1268553"/>
    <lineage>
        <taxon>Bacteria</taxon>
        <taxon>Pseudomonadati</taxon>
        <taxon>Pseudomonadota</taxon>
        <taxon>Alphaproteobacteria</taxon>
        <taxon>Sphingomonadales</taxon>
        <taxon>Sphingomonadaceae</taxon>
        <taxon>Sphingomonas</taxon>
    </lineage>
</organism>
<dbReference type="InterPro" id="IPR051122">
    <property type="entry name" value="SDR_DHRS6-like"/>
</dbReference>
<reference evidence="3 4" key="1">
    <citation type="submission" date="2020-08" db="EMBL/GenBank/DDBJ databases">
        <title>Functional genomics of gut bacteria from endangered species of beetles.</title>
        <authorList>
            <person name="Carlos-Shanley C."/>
        </authorList>
    </citation>
    <scope>NUCLEOTIDE SEQUENCE [LARGE SCALE GENOMIC DNA]</scope>
    <source>
        <strain evidence="3 4">S00224</strain>
    </source>
</reference>
<protein>
    <submittedName>
        <fullName evidence="3">3alpha(Or 20beta)-hydroxysteroid dehydrogenase</fullName>
        <ecNumber evidence="3">1.1.1.53</ecNumber>
    </submittedName>
</protein>
<dbReference type="FunFam" id="3.40.50.720:FF:000084">
    <property type="entry name" value="Short-chain dehydrogenase reductase"/>
    <property type="match status" value="1"/>
</dbReference>
<dbReference type="Pfam" id="PF13561">
    <property type="entry name" value="adh_short_C2"/>
    <property type="match status" value="1"/>
</dbReference>
<dbReference type="PANTHER" id="PTHR43477">
    <property type="entry name" value="DIHYDROANTICAPSIN 7-DEHYDROGENASE"/>
    <property type="match status" value="1"/>
</dbReference>